<name>A0AA46HV12_9BURK</name>
<comment type="caution">
    <text evidence="3">The sequence shown here is derived from an EMBL/GenBank/DDBJ whole genome shotgun (WGS) entry which is preliminary data.</text>
</comment>
<dbReference type="NCBIfam" id="NF032893">
    <property type="entry name" value="tail-700"/>
    <property type="match status" value="1"/>
</dbReference>
<evidence type="ECO:0000256" key="1">
    <source>
        <dbReference type="SAM" id="MobiDB-lite"/>
    </source>
</evidence>
<organism evidence="3 4">
    <name type="scientific">Caldimonas thermodepolymerans</name>
    <dbReference type="NCBI Taxonomy" id="215580"/>
    <lineage>
        <taxon>Bacteria</taxon>
        <taxon>Pseudomonadati</taxon>
        <taxon>Pseudomonadota</taxon>
        <taxon>Betaproteobacteria</taxon>
        <taxon>Burkholderiales</taxon>
        <taxon>Sphaerotilaceae</taxon>
        <taxon>Caldimonas</taxon>
    </lineage>
</organism>
<gene>
    <name evidence="3" type="ORF">EV676_1072</name>
</gene>
<reference evidence="3 4" key="1">
    <citation type="submission" date="2019-03" db="EMBL/GenBank/DDBJ databases">
        <title>Genomic Encyclopedia of Type Strains, Phase IV (KMG-IV): sequencing the most valuable type-strain genomes for metagenomic binning, comparative biology and taxonomic classification.</title>
        <authorList>
            <person name="Goeker M."/>
        </authorList>
    </citation>
    <scope>NUCLEOTIDE SEQUENCE [LARGE SCALE GENOMIC DNA]</scope>
    <source>
        <strain evidence="3 4">DSM 15264</strain>
    </source>
</reference>
<dbReference type="EMBL" id="SLXF01000007">
    <property type="protein sequence ID" value="TCP06132.1"/>
    <property type="molecule type" value="Genomic_DNA"/>
</dbReference>
<proteinExistence type="predicted"/>
<evidence type="ECO:0000313" key="4">
    <source>
        <dbReference type="Proteomes" id="UP000294772"/>
    </source>
</evidence>
<sequence>MKCLLDGEAYGRTKLTYAQWVTVRTPAFKRWFGDWEALRAQEKLDRMEPVKVRVPEAWHGLPVAELRQRVAAALQELRASGEPLHHPELGEVHVTGQGIKKALSTGADPAKLLLLGDLRNAFAASVYAGAQPAVGKGLNVVAFDKLLVRIDVTGTDMAAVFSVQRTTDGRHFYNAVTLDHGQKKTPAASPGDTPTSGERATPANTGVADFVRRPLARVNPDTVSKVVDPDTGEPLVVYHGVKDADMRVENGAVVFAPKFDVFDTKGRTEPGAWFSPDPKVAAKYGTPIPFYLKAVVPAREEGPLTAAPENADAVYRMRGKGDSIAQAWEIAVFRPDQIKLATGNRGTFDAADPDIRYSVDAGNAITDTASYEPASPEHQQLADTLAGRLSRTYGRTIVLDAVAPGSGAIGGRGRELAAVSTVARRLFGHEVVFVRFKGKPLFNGAMSTAIPDVLFINADATKPMMAVLGHELLHHLKRTNEGIYNTLNNRLNRLKKNERDYLHRLEVLYGRQGAKAPANWDEELNADIVGDFFMEPEFWAAMAKDQPGLFRRVANAIIKFLDDVAAKIAGVRPFGTDQYLTDIAAARAAVVDAMRQFSGAQVGAIANQNEGIALSVAAGPLDAGRIRAAIEPIVQRWRNGPAGGVNVVQSVDDLPPGVLRGVKAADAEGEVRALYIPETETVYLVADNLGSLEEAQFALFHEVYGHKGLRAVLGDDYGPTLTRLRMANQGLASQASYWFARYGQQEIEARMLRPGANRMEVEREVRLLAVEEALADRAGEGKPMTGWQVFMAKVQAALRRIGLDRVANWLENRTDAEVMDLLRRARESVERGGHEGVHVLTRHPLASRRESAGRAALQALRSAAAERDFSAAINEIMTGGRSARSFSWWQRTIGTQHHKAKTNRHFAAVYQAAQDYLHDTAAFANDPADLAKDLVPQLNSWRDLMRPLKLKEADREALAAAVFRGTLVDQKVYTDEELREQGLNERQIGMYRQFRAAVDRSLDILVGTDVARYLGDELPAEMKRLLSDGDTHRFKGLVIAHFTNAIERAEGDEKARLRKTLDTIEQKYERIDQLKAQGYAPLMRFGRYSVTVRDAGGAVEFFGLYESQREANAAARAFRESPEFRASTVQTGVLSELEYQQFSGMSPETLELFAEAAGVEKTEIFQEYLKLAKSNRSALKRLIHRKGIAGYSEDVSRVLASFLTSNARAASGNLHIGEMARATEAIPRSMGDVKDEAIKLTQYVQNPTEEAQRVRGLLFMQFLGGSVASAMVNMTQPFMMTYPYLAQFGGMANAARRLTAAMKEAVAGVSDADLRDALAKAEREGIVSPQELHQLQAEASRSMGNNPFVRRTLFVWGSLFALAEQFNRRVSFIAAYRTAREQGMPDPFAFAADAVDVTQGVYNRGNRPNWARGALGATLFTFKQYSITYMEFLKRLPPKERALALAILVAASGVEGLPFADDLDDLVDTLAQHMGSDFNFKLWRTRQLGAILGEGGADFVLRGTSALPGFPLDVSARLSMANLIPGTGVLLKSRQDKAGEVFDVMGPIGGLAQDVLKGEFRPLAIRNLAKGLEMFQTGEYRDTRGRKVREVDPLDAFIKGLGFQPAEVARESRKITMANQQVQLARAVEGEIAARWAQGIVEGDPEMVAEAREMLQRWNERNPDSRIGITRAQNARRAREMRMGRQERFLKATPKEMRGSVL</sequence>
<dbReference type="Proteomes" id="UP000294772">
    <property type="component" value="Unassembled WGS sequence"/>
</dbReference>
<feature type="region of interest" description="Disordered" evidence="1">
    <location>
        <begin position="181"/>
        <end position="203"/>
    </location>
</feature>
<dbReference type="Pfam" id="PF18798">
    <property type="entry name" value="LPD3"/>
    <property type="match status" value="1"/>
</dbReference>
<feature type="compositionally biased region" description="Polar residues" evidence="1">
    <location>
        <begin position="192"/>
        <end position="203"/>
    </location>
</feature>
<dbReference type="RefSeq" id="WP_265119631.1">
    <property type="nucleotide sequence ID" value="NZ_CP110416.1"/>
</dbReference>
<feature type="domain" description="Large polyvalent protein-associated" evidence="2">
    <location>
        <begin position="65"/>
        <end position="173"/>
    </location>
</feature>
<protein>
    <recommendedName>
        <fullName evidence="2">Large polyvalent protein-associated domain-containing protein</fullName>
    </recommendedName>
</protein>
<dbReference type="InterPro" id="IPR040824">
    <property type="entry name" value="LPD3"/>
</dbReference>
<accession>A0AA46HV12</accession>
<evidence type="ECO:0000313" key="3">
    <source>
        <dbReference type="EMBL" id="TCP06132.1"/>
    </source>
</evidence>
<evidence type="ECO:0000259" key="2">
    <source>
        <dbReference type="Pfam" id="PF18798"/>
    </source>
</evidence>